<dbReference type="PANTHER" id="PTHR46927">
    <property type="entry name" value="AGAP005574-PA"/>
    <property type="match status" value="1"/>
</dbReference>
<dbReference type="Ensembl" id="ENSNPET00000000067.1">
    <property type="protein sequence ID" value="ENSNPEP00000000067.1"/>
    <property type="gene ID" value="ENSNPEG00000000082.1"/>
</dbReference>
<dbReference type="Proteomes" id="UP000694420">
    <property type="component" value="Unplaced"/>
</dbReference>
<dbReference type="InterPro" id="IPR038441">
    <property type="entry name" value="THAP_Znf_sf"/>
</dbReference>
<sequence length="248" mass="27817">MVICCAAANCSNRQGKALRGAVSFHRFPLKDSKRLIQWLKAVQRDNWTPTKYSFLCSEHFTKDSFSKRLEDQHRLLKPTAVPTIFQLAEKKDDNLDYVRSRRKIASQVALQDGDPPREGGCEVVQRTSSSEQGLMVMQGTNEMEEATLQAEMGSIAKKEESIYRQLDGPRKRTLGDGLIANLVLSTPATSHTPKAFFFCFSFFSVTVICILKDATSLSLSLSLSLSPYSVSFELKILTCPCIVFTRFL</sequence>
<dbReference type="PROSITE" id="PS50950">
    <property type="entry name" value="ZF_THAP"/>
    <property type="match status" value="1"/>
</dbReference>
<keyword evidence="4 5" id="KW-0238">DNA-binding</keyword>
<evidence type="ECO:0000256" key="5">
    <source>
        <dbReference type="PROSITE-ProRule" id="PRU00309"/>
    </source>
</evidence>
<dbReference type="PANTHER" id="PTHR46927:SF3">
    <property type="entry name" value="THAP-TYPE DOMAIN-CONTAINING PROTEIN"/>
    <property type="match status" value="1"/>
</dbReference>
<dbReference type="GO" id="GO:0003677">
    <property type="term" value="F:DNA binding"/>
    <property type="evidence" value="ECO:0007669"/>
    <property type="project" value="UniProtKB-UniRule"/>
</dbReference>
<dbReference type="InterPro" id="IPR052224">
    <property type="entry name" value="THAP_domain_protein"/>
</dbReference>
<evidence type="ECO:0000313" key="7">
    <source>
        <dbReference type="Ensembl" id="ENSNPEP00000000067.1"/>
    </source>
</evidence>
<dbReference type="InterPro" id="IPR006612">
    <property type="entry name" value="THAP_Znf"/>
</dbReference>
<keyword evidence="1" id="KW-0479">Metal-binding</keyword>
<dbReference type="GO" id="GO:0008270">
    <property type="term" value="F:zinc ion binding"/>
    <property type="evidence" value="ECO:0007669"/>
    <property type="project" value="UniProtKB-KW"/>
</dbReference>
<accession>A0A8C6YL64</accession>
<reference evidence="7" key="2">
    <citation type="submission" date="2025-09" db="UniProtKB">
        <authorList>
            <consortium name="Ensembl"/>
        </authorList>
    </citation>
    <scope>IDENTIFICATION</scope>
</reference>
<evidence type="ECO:0000313" key="8">
    <source>
        <dbReference type="Proteomes" id="UP000694420"/>
    </source>
</evidence>
<feature type="domain" description="THAP-type" evidence="6">
    <location>
        <begin position="1"/>
        <end position="85"/>
    </location>
</feature>
<keyword evidence="2 5" id="KW-0863">Zinc-finger</keyword>
<evidence type="ECO:0000256" key="3">
    <source>
        <dbReference type="ARBA" id="ARBA00022833"/>
    </source>
</evidence>
<protein>
    <recommendedName>
        <fullName evidence="6">THAP-type domain-containing protein</fullName>
    </recommendedName>
</protein>
<evidence type="ECO:0000256" key="2">
    <source>
        <dbReference type="ARBA" id="ARBA00022771"/>
    </source>
</evidence>
<dbReference type="SUPFAM" id="SSF57716">
    <property type="entry name" value="Glucocorticoid receptor-like (DNA-binding domain)"/>
    <property type="match status" value="1"/>
</dbReference>
<evidence type="ECO:0000256" key="4">
    <source>
        <dbReference type="ARBA" id="ARBA00023125"/>
    </source>
</evidence>
<proteinExistence type="predicted"/>
<name>A0A8C6YL64_NOTPE</name>
<evidence type="ECO:0000259" key="6">
    <source>
        <dbReference type="PROSITE" id="PS50950"/>
    </source>
</evidence>
<keyword evidence="3" id="KW-0862">Zinc</keyword>
<evidence type="ECO:0000256" key="1">
    <source>
        <dbReference type="ARBA" id="ARBA00022723"/>
    </source>
</evidence>
<dbReference type="AlphaFoldDB" id="A0A8C6YL64"/>
<dbReference type="Pfam" id="PF05485">
    <property type="entry name" value="THAP"/>
    <property type="match status" value="1"/>
</dbReference>
<organism evidence="7 8">
    <name type="scientific">Nothoprocta perdicaria</name>
    <name type="common">Chilean tinamou</name>
    <name type="synonym">Crypturus perdicarius</name>
    <dbReference type="NCBI Taxonomy" id="30464"/>
    <lineage>
        <taxon>Eukaryota</taxon>
        <taxon>Metazoa</taxon>
        <taxon>Chordata</taxon>
        <taxon>Craniata</taxon>
        <taxon>Vertebrata</taxon>
        <taxon>Euteleostomi</taxon>
        <taxon>Archelosauria</taxon>
        <taxon>Archosauria</taxon>
        <taxon>Dinosauria</taxon>
        <taxon>Saurischia</taxon>
        <taxon>Theropoda</taxon>
        <taxon>Coelurosauria</taxon>
        <taxon>Aves</taxon>
        <taxon>Palaeognathae</taxon>
        <taxon>Tinamiformes</taxon>
        <taxon>Tinamidae</taxon>
        <taxon>Nothoprocta</taxon>
    </lineage>
</organism>
<dbReference type="SMART" id="SM00980">
    <property type="entry name" value="THAP"/>
    <property type="match status" value="1"/>
</dbReference>
<dbReference type="SMART" id="SM00692">
    <property type="entry name" value="DM3"/>
    <property type="match status" value="1"/>
</dbReference>
<keyword evidence="8" id="KW-1185">Reference proteome</keyword>
<reference evidence="7" key="1">
    <citation type="submission" date="2025-08" db="UniProtKB">
        <authorList>
            <consortium name="Ensembl"/>
        </authorList>
    </citation>
    <scope>IDENTIFICATION</scope>
</reference>
<dbReference type="Gene3D" id="6.20.210.20">
    <property type="entry name" value="THAP domain"/>
    <property type="match status" value="1"/>
</dbReference>